<comment type="caution">
    <text evidence="3">The sequence shown here is derived from an EMBL/GenBank/DDBJ whole genome shotgun (WGS) entry which is preliminary data.</text>
</comment>
<dbReference type="GO" id="GO:0004497">
    <property type="term" value="F:monooxygenase activity"/>
    <property type="evidence" value="ECO:0007669"/>
    <property type="project" value="UniProtKB-KW"/>
</dbReference>
<dbReference type="PANTHER" id="PTHR46696:SF1">
    <property type="entry name" value="CYTOCHROME P450 YJIB-RELATED"/>
    <property type="match status" value="1"/>
</dbReference>
<dbReference type="GO" id="GO:0016705">
    <property type="term" value="F:oxidoreductase activity, acting on paired donors, with incorporation or reduction of molecular oxygen"/>
    <property type="evidence" value="ECO:0007669"/>
    <property type="project" value="InterPro"/>
</dbReference>
<dbReference type="GO" id="GO:0005506">
    <property type="term" value="F:iron ion binding"/>
    <property type="evidence" value="ECO:0007669"/>
    <property type="project" value="InterPro"/>
</dbReference>
<dbReference type="Gene3D" id="1.10.630.10">
    <property type="entry name" value="Cytochrome P450"/>
    <property type="match status" value="1"/>
</dbReference>
<gene>
    <name evidence="3" type="ORF">GRI91_12995</name>
</gene>
<dbReference type="Proteomes" id="UP000438476">
    <property type="component" value="Unassembled WGS sequence"/>
</dbReference>
<keyword evidence="2" id="KW-0408">Iron</keyword>
<protein>
    <submittedName>
        <fullName evidence="3">Cytochrome P450</fullName>
    </submittedName>
</protein>
<dbReference type="InterPro" id="IPR036396">
    <property type="entry name" value="Cyt_P450_sf"/>
</dbReference>
<keyword evidence="2" id="KW-0479">Metal-binding</keyword>
<name>A0A6I4T6W0_9SPHN</name>
<dbReference type="PRINTS" id="PR00359">
    <property type="entry name" value="BP450"/>
</dbReference>
<dbReference type="RefSeq" id="WP_160737104.1">
    <property type="nucleotide sequence ID" value="NZ_WTYT01000005.1"/>
</dbReference>
<keyword evidence="2" id="KW-0349">Heme</keyword>
<dbReference type="InterPro" id="IPR001128">
    <property type="entry name" value="Cyt_P450"/>
</dbReference>
<dbReference type="SUPFAM" id="SSF48264">
    <property type="entry name" value="Cytochrome P450"/>
    <property type="match status" value="1"/>
</dbReference>
<dbReference type="InterPro" id="IPR002397">
    <property type="entry name" value="Cyt_P450_B"/>
</dbReference>
<dbReference type="Pfam" id="PF00067">
    <property type="entry name" value="p450"/>
    <property type="match status" value="1"/>
</dbReference>
<dbReference type="PROSITE" id="PS00086">
    <property type="entry name" value="CYTOCHROME_P450"/>
    <property type="match status" value="1"/>
</dbReference>
<evidence type="ECO:0000313" key="4">
    <source>
        <dbReference type="Proteomes" id="UP000438476"/>
    </source>
</evidence>
<accession>A0A6I4T6W0</accession>
<organism evidence="3 4">
    <name type="scientific">Altericroceibacterium endophyticum</name>
    <dbReference type="NCBI Taxonomy" id="1808508"/>
    <lineage>
        <taxon>Bacteria</taxon>
        <taxon>Pseudomonadati</taxon>
        <taxon>Pseudomonadota</taxon>
        <taxon>Alphaproteobacteria</taxon>
        <taxon>Sphingomonadales</taxon>
        <taxon>Erythrobacteraceae</taxon>
        <taxon>Altericroceibacterium</taxon>
    </lineage>
</organism>
<evidence type="ECO:0000313" key="3">
    <source>
        <dbReference type="EMBL" id="MXO66676.1"/>
    </source>
</evidence>
<keyword evidence="2" id="KW-0560">Oxidoreductase</keyword>
<dbReference type="GO" id="GO:0020037">
    <property type="term" value="F:heme binding"/>
    <property type="evidence" value="ECO:0007669"/>
    <property type="project" value="InterPro"/>
</dbReference>
<keyword evidence="2" id="KW-0503">Monooxygenase</keyword>
<dbReference type="PANTHER" id="PTHR46696">
    <property type="entry name" value="P450, PUTATIVE (EUROFUNG)-RELATED"/>
    <property type="match status" value="1"/>
</dbReference>
<dbReference type="InterPro" id="IPR017972">
    <property type="entry name" value="Cyt_P450_CS"/>
</dbReference>
<dbReference type="PRINTS" id="PR00385">
    <property type="entry name" value="P450"/>
</dbReference>
<reference evidence="3 4" key="1">
    <citation type="submission" date="2019-12" db="EMBL/GenBank/DDBJ databases">
        <title>Genomic-based taxomic classification of the family Erythrobacteraceae.</title>
        <authorList>
            <person name="Xu L."/>
        </authorList>
    </citation>
    <scope>NUCLEOTIDE SEQUENCE [LARGE SCALE GENOMIC DNA]</scope>
    <source>
        <strain evidence="3 4">LMG 29518</strain>
    </source>
</reference>
<comment type="similarity">
    <text evidence="1 2">Belongs to the cytochrome P450 family.</text>
</comment>
<dbReference type="AlphaFoldDB" id="A0A6I4T6W0"/>
<proteinExistence type="inferred from homology"/>
<evidence type="ECO:0000256" key="2">
    <source>
        <dbReference type="RuleBase" id="RU000461"/>
    </source>
</evidence>
<dbReference type="EMBL" id="WTYT01000005">
    <property type="protein sequence ID" value="MXO66676.1"/>
    <property type="molecule type" value="Genomic_DNA"/>
</dbReference>
<sequence length="400" mass="43787">MSGTARRAPVELGIDPFAETTLRNPGAFDDAALAADSVLYLPKYDLYAVARHEHVKAIFTDWRRYSSAAGTGLTHIGKSGNWRRPSLILENDPPDHARYRKIMAAILTGATLREIRDRFSETADRMAADLVLRGTFDGVKDLAEAFPLLVVPTMLGLPQEARDLMLVYSELNFNSMGPKNEVWKRSKERADPIVAQVMELCQRKHLADDGLGARIYEKCADAGMPEEDAATLVRTFFSASMDTTMNGVGFALQALAQQPAQWATLRENPDLATAAFEESLRYRSPSPYIGRTTVCEVEVDGVIIPADSKVLLLVAAANRDPAKFDRPGEFDLTRNPAGHVAFGVGIHACIGQMVARLEAELALGALARHAKSIELDGTPTYQINNWLRGLSALPLRAEPA</sequence>
<keyword evidence="4" id="KW-1185">Reference proteome</keyword>
<evidence type="ECO:0000256" key="1">
    <source>
        <dbReference type="ARBA" id="ARBA00010617"/>
    </source>
</evidence>
<dbReference type="OrthoDB" id="5522954at2"/>